<evidence type="ECO:0000256" key="5">
    <source>
        <dbReference type="ARBA" id="ARBA00022475"/>
    </source>
</evidence>
<dbReference type="GO" id="GO:0017038">
    <property type="term" value="P:protein import"/>
    <property type="evidence" value="ECO:0007669"/>
    <property type="project" value="TreeGrafter"/>
</dbReference>
<evidence type="ECO:0000256" key="7">
    <source>
        <dbReference type="ARBA" id="ARBA00022692"/>
    </source>
</evidence>
<keyword evidence="10 13" id="KW-0472">Membrane</keyword>
<organism evidence="15 16">
    <name type="scientific">Pseudoxanthobacter soli DSM 19599</name>
    <dbReference type="NCBI Taxonomy" id="1123029"/>
    <lineage>
        <taxon>Bacteria</taxon>
        <taxon>Pseudomonadati</taxon>
        <taxon>Pseudomonadota</taxon>
        <taxon>Alphaproteobacteria</taxon>
        <taxon>Hyphomicrobiales</taxon>
        <taxon>Segnochrobactraceae</taxon>
        <taxon>Pseudoxanthobacter</taxon>
    </lineage>
</organism>
<keyword evidence="4 12" id="KW-0813">Transport</keyword>
<evidence type="ECO:0000256" key="10">
    <source>
        <dbReference type="ARBA" id="ARBA00023136"/>
    </source>
</evidence>
<evidence type="ECO:0000256" key="12">
    <source>
        <dbReference type="RuleBase" id="RU004057"/>
    </source>
</evidence>
<feature type="domain" description="MotA/TolQ/ExbB proton channel" evidence="14">
    <location>
        <begin position="204"/>
        <end position="299"/>
    </location>
</feature>
<comment type="subunit">
    <text evidence="2">The accessory proteins ExbB and ExbD seem to form a complex with TonB.</text>
</comment>
<dbReference type="Proteomes" id="UP000186406">
    <property type="component" value="Unassembled WGS sequence"/>
</dbReference>
<dbReference type="InterPro" id="IPR014164">
    <property type="entry name" value="TonB_ExbB_1"/>
</dbReference>
<evidence type="ECO:0000256" key="1">
    <source>
        <dbReference type="ARBA" id="ARBA00004429"/>
    </source>
</evidence>
<evidence type="ECO:0000256" key="11">
    <source>
        <dbReference type="ARBA" id="ARBA00024816"/>
    </source>
</evidence>
<keyword evidence="16" id="KW-1185">Reference proteome</keyword>
<evidence type="ECO:0000256" key="6">
    <source>
        <dbReference type="ARBA" id="ARBA00022519"/>
    </source>
</evidence>
<feature type="transmembrane region" description="Helical" evidence="13">
    <location>
        <begin position="122"/>
        <end position="144"/>
    </location>
</feature>
<sequence>MEPTAATSSPTAAVPALPAAGSADAAGTVPGGSVIGQMPTGAGAATPAGAGTAMPVEAVPAAPGALPHGAVPQGVDALMPHAANGLDPSAVAPSAAALDPMGPAVLLPHDLSPIGMFLAADVLVKAVMIGLALASVITWTIALYKGVELRRARRRVRVGLRQIAAAPSLAAAAQSLDGTGVTALLGAAAVAEMRVSGRLPAAGIKERVDSALARLEAGEARRIGAGTGILATVGSVAPFVGLFGTVWGIMNAFIGIADAHTTNLAVVAPGIAEALLATAIGLVAAIPAVVIYNHFARAIGGYKAELADASAALGRLLSRDLDRMEAEPMSRRSHSLGAAAE</sequence>
<keyword evidence="5" id="KW-1003">Cell membrane</keyword>
<comment type="subcellular location">
    <subcellularLocation>
        <location evidence="1">Cell inner membrane</location>
        <topology evidence="1">Multi-pass membrane protein</topology>
    </subcellularLocation>
    <subcellularLocation>
        <location evidence="12">Membrane</location>
        <topology evidence="12">Multi-pass membrane protein</topology>
    </subcellularLocation>
</comment>
<protein>
    <recommendedName>
        <fullName evidence="3">Biopolymer transport protein ExbB</fullName>
    </recommendedName>
</protein>
<reference evidence="15 16" key="1">
    <citation type="submission" date="2016-12" db="EMBL/GenBank/DDBJ databases">
        <authorList>
            <person name="Song W.-J."/>
            <person name="Kurnit D.M."/>
        </authorList>
    </citation>
    <scope>NUCLEOTIDE SEQUENCE [LARGE SCALE GENOMIC DNA]</scope>
    <source>
        <strain evidence="15 16">DSM 19599</strain>
    </source>
</reference>
<keyword evidence="7 13" id="KW-0812">Transmembrane</keyword>
<keyword evidence="9 13" id="KW-1133">Transmembrane helix</keyword>
<evidence type="ECO:0000256" key="8">
    <source>
        <dbReference type="ARBA" id="ARBA00022927"/>
    </source>
</evidence>
<gene>
    <name evidence="15" type="ORF">SAMN02745172_00029</name>
</gene>
<evidence type="ECO:0000256" key="2">
    <source>
        <dbReference type="ARBA" id="ARBA00011471"/>
    </source>
</evidence>
<evidence type="ECO:0000256" key="3">
    <source>
        <dbReference type="ARBA" id="ARBA00022093"/>
    </source>
</evidence>
<evidence type="ECO:0000256" key="4">
    <source>
        <dbReference type="ARBA" id="ARBA00022448"/>
    </source>
</evidence>
<dbReference type="PANTHER" id="PTHR30625:SF16">
    <property type="entry name" value="BIOPOLYMER TRANSPORT PROTEIN EXBB"/>
    <property type="match status" value="1"/>
</dbReference>
<dbReference type="PANTHER" id="PTHR30625">
    <property type="entry name" value="PROTEIN TOLQ"/>
    <property type="match status" value="1"/>
</dbReference>
<dbReference type="NCBIfam" id="TIGR02797">
    <property type="entry name" value="exbB"/>
    <property type="match status" value="1"/>
</dbReference>
<feature type="transmembrane region" description="Helical" evidence="13">
    <location>
        <begin position="274"/>
        <end position="295"/>
    </location>
</feature>
<keyword evidence="6" id="KW-0997">Cell inner membrane</keyword>
<name>A0A1M7Z4E0_9HYPH</name>
<dbReference type="GO" id="GO:0005886">
    <property type="term" value="C:plasma membrane"/>
    <property type="evidence" value="ECO:0007669"/>
    <property type="project" value="UniProtKB-SubCell"/>
</dbReference>
<dbReference type="RefSeq" id="WP_244530712.1">
    <property type="nucleotide sequence ID" value="NZ_FRXO01000001.1"/>
</dbReference>
<feature type="transmembrane region" description="Helical" evidence="13">
    <location>
        <begin position="229"/>
        <end position="254"/>
    </location>
</feature>
<dbReference type="STRING" id="1123029.SAMN02745172_00029"/>
<evidence type="ECO:0000256" key="13">
    <source>
        <dbReference type="SAM" id="Phobius"/>
    </source>
</evidence>
<evidence type="ECO:0000259" key="14">
    <source>
        <dbReference type="Pfam" id="PF01618"/>
    </source>
</evidence>
<dbReference type="GO" id="GO:0022857">
    <property type="term" value="F:transmembrane transporter activity"/>
    <property type="evidence" value="ECO:0007669"/>
    <property type="project" value="InterPro"/>
</dbReference>
<proteinExistence type="inferred from homology"/>
<comment type="function">
    <text evidence="11">Involved in the TonB-dependent energy-dependent transport of various receptor-bound substrates. Protects ExbD from proteolytic degradation and functionally stabilizes TonB.</text>
</comment>
<dbReference type="InterPro" id="IPR050790">
    <property type="entry name" value="ExbB/TolQ_transport"/>
</dbReference>
<evidence type="ECO:0000313" key="16">
    <source>
        <dbReference type="Proteomes" id="UP000186406"/>
    </source>
</evidence>
<accession>A0A1M7Z4E0</accession>
<dbReference type="Pfam" id="PF01618">
    <property type="entry name" value="MotA_ExbB"/>
    <property type="match status" value="1"/>
</dbReference>
<comment type="similarity">
    <text evidence="12">Belongs to the exbB/tolQ family.</text>
</comment>
<evidence type="ECO:0000313" key="15">
    <source>
        <dbReference type="EMBL" id="SHO59692.1"/>
    </source>
</evidence>
<keyword evidence="8 12" id="KW-0653">Protein transport</keyword>
<dbReference type="EMBL" id="FRXO01000001">
    <property type="protein sequence ID" value="SHO59692.1"/>
    <property type="molecule type" value="Genomic_DNA"/>
</dbReference>
<dbReference type="AlphaFoldDB" id="A0A1M7Z4E0"/>
<dbReference type="InterPro" id="IPR002898">
    <property type="entry name" value="MotA_ExbB_proton_chnl"/>
</dbReference>
<evidence type="ECO:0000256" key="9">
    <source>
        <dbReference type="ARBA" id="ARBA00022989"/>
    </source>
</evidence>